<accession>A0A9P3CQ50</accession>
<dbReference type="GeneID" id="68295325"/>
<dbReference type="AlphaFoldDB" id="A0A9P3CQ50"/>
<dbReference type="Proteomes" id="UP000825890">
    <property type="component" value="Unassembled WGS sequence"/>
</dbReference>
<gene>
    <name evidence="1" type="ORF">CKM354_000975000</name>
</gene>
<evidence type="ECO:0000313" key="2">
    <source>
        <dbReference type="Proteomes" id="UP000825890"/>
    </source>
</evidence>
<dbReference type="EMBL" id="BOLY01000006">
    <property type="protein sequence ID" value="GIZ46631.1"/>
    <property type="molecule type" value="Genomic_DNA"/>
</dbReference>
<evidence type="ECO:0000313" key="1">
    <source>
        <dbReference type="EMBL" id="GIZ46631.1"/>
    </source>
</evidence>
<organism evidence="1 2">
    <name type="scientific">Cercospora kikuchii</name>
    <dbReference type="NCBI Taxonomy" id="84275"/>
    <lineage>
        <taxon>Eukaryota</taxon>
        <taxon>Fungi</taxon>
        <taxon>Dikarya</taxon>
        <taxon>Ascomycota</taxon>
        <taxon>Pezizomycotina</taxon>
        <taxon>Dothideomycetes</taxon>
        <taxon>Dothideomycetidae</taxon>
        <taxon>Mycosphaerellales</taxon>
        <taxon>Mycosphaerellaceae</taxon>
        <taxon>Cercospora</taxon>
    </lineage>
</organism>
<sequence>MQAALLRNWLPEPKDIELEQSDVGENQISFLHNDRMRTIILFNEKANKPIPWSKAGVLHVVACPKDTTTKVDTSVHIHADGARKVLVVAKDTDLPIFGSYSTVYPYKARVRAFTIARPRPGLRDILASMHICSRDVLGEAKLVLDLLSEYNPLDISQASTYMKLTFLDTAEVIARDACGACRMAYGDHVGQLAEGISWRLQFEYYLNLFLSEEVLEGDQSVRGGYEGSMQFAERSELFAFVPSKGSRFREQ</sequence>
<proteinExistence type="predicted"/>
<name>A0A9P3CQ50_9PEZI</name>
<keyword evidence="2" id="KW-1185">Reference proteome</keyword>
<comment type="caution">
    <text evidence="1">The sequence shown here is derived from an EMBL/GenBank/DDBJ whole genome shotgun (WGS) entry which is preliminary data.</text>
</comment>
<protein>
    <submittedName>
        <fullName evidence="1">Uncharacterized protein</fullName>
    </submittedName>
</protein>
<dbReference type="Gene3D" id="3.40.50.720">
    <property type="entry name" value="NAD(P)-binding Rossmann-like Domain"/>
    <property type="match status" value="1"/>
</dbReference>
<dbReference type="RefSeq" id="XP_044661118.1">
    <property type="nucleotide sequence ID" value="XM_044805183.1"/>
</dbReference>
<reference evidence="1 2" key="1">
    <citation type="submission" date="2021-01" db="EMBL/GenBank/DDBJ databases">
        <title>Cercospora kikuchii MAFF 305040 whole genome shotgun sequence.</title>
        <authorList>
            <person name="Kashiwa T."/>
            <person name="Suzuki T."/>
        </authorList>
    </citation>
    <scope>NUCLEOTIDE SEQUENCE [LARGE SCALE GENOMIC DNA]</scope>
    <source>
        <strain evidence="1 2">MAFF 305040</strain>
    </source>
</reference>